<organism evidence="1 2">
    <name type="scientific">Planoprotostelium fungivorum</name>
    <dbReference type="NCBI Taxonomy" id="1890364"/>
    <lineage>
        <taxon>Eukaryota</taxon>
        <taxon>Amoebozoa</taxon>
        <taxon>Evosea</taxon>
        <taxon>Variosea</taxon>
        <taxon>Cavosteliida</taxon>
        <taxon>Cavosteliaceae</taxon>
        <taxon>Planoprotostelium</taxon>
    </lineage>
</organism>
<reference evidence="1 2" key="1">
    <citation type="journal article" date="2018" name="Genome Biol. Evol.">
        <title>Multiple Roots of Fruiting Body Formation in Amoebozoa.</title>
        <authorList>
            <person name="Hillmann F."/>
            <person name="Forbes G."/>
            <person name="Novohradska S."/>
            <person name="Ferling I."/>
            <person name="Riege K."/>
            <person name="Groth M."/>
            <person name="Westermann M."/>
            <person name="Marz M."/>
            <person name="Spaller T."/>
            <person name="Winckler T."/>
            <person name="Schaap P."/>
            <person name="Glockner G."/>
        </authorList>
    </citation>
    <scope>NUCLEOTIDE SEQUENCE [LARGE SCALE GENOMIC DNA]</scope>
    <source>
        <strain evidence="1 2">Jena</strain>
    </source>
</reference>
<comment type="caution">
    <text evidence="1">The sequence shown here is derived from an EMBL/GenBank/DDBJ whole genome shotgun (WGS) entry which is preliminary data.</text>
</comment>
<dbReference type="AlphaFoldDB" id="A0A2P6NPM0"/>
<dbReference type="Proteomes" id="UP000241769">
    <property type="component" value="Unassembled WGS sequence"/>
</dbReference>
<dbReference type="InParanoid" id="A0A2P6NPM0"/>
<protein>
    <submittedName>
        <fullName evidence="1">Uncharacterized protein</fullName>
    </submittedName>
</protein>
<gene>
    <name evidence="1" type="ORF">PROFUN_06032</name>
</gene>
<evidence type="ECO:0000313" key="1">
    <source>
        <dbReference type="EMBL" id="PRP85910.1"/>
    </source>
</evidence>
<name>A0A2P6NPM0_9EUKA</name>
<accession>A0A2P6NPM0</accession>
<evidence type="ECO:0000313" key="2">
    <source>
        <dbReference type="Proteomes" id="UP000241769"/>
    </source>
</evidence>
<dbReference type="OrthoDB" id="2118965at2759"/>
<keyword evidence="2" id="KW-1185">Reference proteome</keyword>
<dbReference type="EMBL" id="MDYQ01000037">
    <property type="protein sequence ID" value="PRP85910.1"/>
    <property type="molecule type" value="Genomic_DNA"/>
</dbReference>
<proteinExistence type="predicted"/>
<sequence>MSGLASKIAFFEQKQNGEPVMGAPRSFGRYGALRSRGLNRAEEEEIMEDSDSPILIMESNSKRRPLAAVTAASISTPSKRENRRSIILADTIVEKVEKNLVIQERIHPIEKEEIQPVIFREREQTEVKQVTQLLHETEVRPTLIHQRQLPAESRELVEKAEPISENIVLPSRSIEETKRTQVVHQPIVNTIIKKTIIEEVQPILERDVIAPLVIRKNVPIYETVIEAPRIEREFIVEDARSTFDESSLRALSASGFDLSAFSSHLGFSSFTSERLATTQVVHHAEPAVIRSNRRSLVEVIPSSYAYLKDESLMNQKMTSQMSNAPVAISAE</sequence>